<dbReference type="OrthoDB" id="5520804at2"/>
<evidence type="ECO:0000256" key="1">
    <source>
        <dbReference type="SAM" id="Phobius"/>
    </source>
</evidence>
<feature type="transmembrane region" description="Helical" evidence="1">
    <location>
        <begin position="313"/>
        <end position="333"/>
    </location>
</feature>
<dbReference type="RefSeq" id="WP_037202463.1">
    <property type="nucleotide sequence ID" value="NZ_FMAF01000005.1"/>
</dbReference>
<dbReference type="PANTHER" id="PTHR36840">
    <property type="entry name" value="BLL5714 PROTEIN"/>
    <property type="match status" value="1"/>
</dbReference>
<feature type="transmembrane region" description="Helical" evidence="1">
    <location>
        <begin position="110"/>
        <end position="130"/>
    </location>
</feature>
<keyword evidence="1" id="KW-0812">Transmembrane</keyword>
<feature type="transmembrane region" description="Helical" evidence="1">
    <location>
        <begin position="237"/>
        <end position="256"/>
    </location>
</feature>
<dbReference type="PANTHER" id="PTHR36840:SF1">
    <property type="entry name" value="BLL5714 PROTEIN"/>
    <property type="match status" value="1"/>
</dbReference>
<feature type="transmembrane region" description="Helical" evidence="1">
    <location>
        <begin position="365"/>
        <end position="384"/>
    </location>
</feature>
<evidence type="ECO:0000313" key="2">
    <source>
        <dbReference type="EMBL" id="SCB28804.1"/>
    </source>
</evidence>
<reference evidence="2 3" key="1">
    <citation type="submission" date="2016-08" db="EMBL/GenBank/DDBJ databases">
        <authorList>
            <person name="Seilhamer J.J."/>
        </authorList>
    </citation>
    <scope>NUCLEOTIDE SEQUENCE [LARGE SCALE GENOMIC DNA]</scope>
    <source>
        <strain evidence="2 3">P1-7</strain>
    </source>
</reference>
<proteinExistence type="predicted"/>
<dbReference type="Pfam" id="PF06772">
    <property type="entry name" value="LtrA"/>
    <property type="match status" value="1"/>
</dbReference>
<feature type="transmembrane region" description="Helical" evidence="1">
    <location>
        <begin position="21"/>
        <end position="40"/>
    </location>
</feature>
<accession>A0A1C3VMU2</accession>
<organism evidence="2 3">
    <name type="scientific">Rhizobium lusitanum</name>
    <dbReference type="NCBI Taxonomy" id="293958"/>
    <lineage>
        <taxon>Bacteria</taxon>
        <taxon>Pseudomonadati</taxon>
        <taxon>Pseudomonadota</taxon>
        <taxon>Alphaproteobacteria</taxon>
        <taxon>Hyphomicrobiales</taxon>
        <taxon>Rhizobiaceae</taxon>
        <taxon>Rhizobium/Agrobacterium group</taxon>
        <taxon>Rhizobium</taxon>
    </lineage>
</organism>
<name>A0A1C3VMU2_9HYPH</name>
<gene>
    <name evidence="2" type="ORF">GA0061101_105522</name>
</gene>
<protein>
    <submittedName>
        <fullName evidence="2">Low temperature requirement protein LtrA</fullName>
    </submittedName>
</protein>
<feature type="transmembrane region" description="Helical" evidence="1">
    <location>
        <begin position="342"/>
        <end position="359"/>
    </location>
</feature>
<feature type="transmembrane region" description="Helical" evidence="1">
    <location>
        <begin position="142"/>
        <end position="162"/>
    </location>
</feature>
<feature type="transmembrane region" description="Helical" evidence="1">
    <location>
        <begin position="277"/>
        <end position="298"/>
    </location>
</feature>
<keyword evidence="1" id="KW-0472">Membrane</keyword>
<sequence>MVLGGRVSWLRAKGGKNESKVSFVELFFDLVFVFSISQLAHSLAEHFTPLGALESVILIFAVWWVWVFTAWVTNWLDPDRMPVRIMLFVLMFAGLILSSAIPDAFGEKAIFFAGAYVFMQVGRSLFTVYALRDVSPANHRNFLRITSWLVLSGVFWIVGALMEGEMRVGLWLAALAIEYSAPALGFRVPGLGKSTAADWDVSGAHIAERCALFIIICLGEAVLQAGKTFAEQPVSPLIVAVFITAFAGTVALWWIYFQFGHERAAHRIEHDDTPGSLARQAFTYAHIPILAGIILSVVGDEFLFAHPHDQADMHTAAAILGGPAVFLIGNLWFKGVTTGRPPLSHLVGLVGLGLLLFTLPEVVVYQLGILATAVLVVVAIWEFASLTRVVPSARSTGDH</sequence>
<dbReference type="InterPro" id="IPR010640">
    <property type="entry name" value="Low_temperature_requirement_A"/>
</dbReference>
<feature type="transmembrane region" description="Helical" evidence="1">
    <location>
        <begin position="52"/>
        <end position="73"/>
    </location>
</feature>
<dbReference type="Proteomes" id="UP000199205">
    <property type="component" value="Unassembled WGS sequence"/>
</dbReference>
<dbReference type="AlphaFoldDB" id="A0A1C3VMU2"/>
<evidence type="ECO:0000313" key="3">
    <source>
        <dbReference type="Proteomes" id="UP000199205"/>
    </source>
</evidence>
<dbReference type="EMBL" id="FMAF01000005">
    <property type="protein sequence ID" value="SCB28804.1"/>
    <property type="molecule type" value="Genomic_DNA"/>
</dbReference>
<feature type="transmembrane region" description="Helical" evidence="1">
    <location>
        <begin position="85"/>
        <end position="104"/>
    </location>
</feature>
<keyword evidence="1" id="KW-1133">Transmembrane helix</keyword>